<dbReference type="Proteomes" id="UP000807159">
    <property type="component" value="Chromosome 18"/>
</dbReference>
<proteinExistence type="predicted"/>
<dbReference type="EMBL" id="JACEGQ020000018">
    <property type="protein sequence ID" value="KAH8482154.1"/>
    <property type="molecule type" value="Genomic_DNA"/>
</dbReference>
<accession>A0A8T2WNN3</accession>
<dbReference type="AlphaFoldDB" id="A0A8T2WNN3"/>
<gene>
    <name evidence="1" type="ORF">H0E87_029569</name>
</gene>
<dbReference type="PANTHER" id="PTHR33156:SF73">
    <property type="entry name" value="PROTEIN NUCLEAR FUSION DEFECTIVE 6, CHLOROPLASTIC_MITOCHONDRIAL-LIKE"/>
    <property type="match status" value="1"/>
</dbReference>
<dbReference type="PANTHER" id="PTHR33156">
    <property type="entry name" value="OS02G0230000 PROTEIN"/>
    <property type="match status" value="1"/>
</dbReference>
<sequence>MASTKVVSRLSTRLQPFLFKLNKKSVSAELSSLKSSSLPTQVSVPATTRRLSRSSRLPLQLSCVESMFPLHSAVASARLISSLSSESDSWALVPQGGFGFPFLSFSPQLYASHLFVYFTGRNCVSGDRLKISNLKLLSASKECGAMVSRMVSRCLYDSLFHRNFSQGEDEWLFHVAFLCSDLTIVTLKRSVFVTCETE</sequence>
<dbReference type="InterPro" id="IPR043459">
    <property type="entry name" value="NFD6/NOXY2-like"/>
</dbReference>
<name>A0A8T2WNN3_POPDE</name>
<protein>
    <submittedName>
        <fullName evidence="1">Uncharacterized protein</fullName>
    </submittedName>
</protein>
<keyword evidence="2" id="KW-1185">Reference proteome</keyword>
<evidence type="ECO:0000313" key="2">
    <source>
        <dbReference type="Proteomes" id="UP000807159"/>
    </source>
</evidence>
<evidence type="ECO:0000313" key="1">
    <source>
        <dbReference type="EMBL" id="KAH8482154.1"/>
    </source>
</evidence>
<organism evidence="1 2">
    <name type="scientific">Populus deltoides</name>
    <name type="common">Eastern poplar</name>
    <name type="synonym">Eastern cottonwood</name>
    <dbReference type="NCBI Taxonomy" id="3696"/>
    <lineage>
        <taxon>Eukaryota</taxon>
        <taxon>Viridiplantae</taxon>
        <taxon>Streptophyta</taxon>
        <taxon>Embryophyta</taxon>
        <taxon>Tracheophyta</taxon>
        <taxon>Spermatophyta</taxon>
        <taxon>Magnoliopsida</taxon>
        <taxon>eudicotyledons</taxon>
        <taxon>Gunneridae</taxon>
        <taxon>Pentapetalae</taxon>
        <taxon>rosids</taxon>
        <taxon>fabids</taxon>
        <taxon>Malpighiales</taxon>
        <taxon>Salicaceae</taxon>
        <taxon>Saliceae</taxon>
        <taxon>Populus</taxon>
    </lineage>
</organism>
<reference evidence="1" key="1">
    <citation type="journal article" date="2021" name="J. Hered.">
        <title>Genome Assembly of Salicaceae Populus deltoides (Eastern Cottonwood) I-69 Based on Nanopore Sequencing and Hi-C Technologies.</title>
        <authorList>
            <person name="Bai S."/>
            <person name="Wu H."/>
            <person name="Zhang J."/>
            <person name="Pan Z."/>
            <person name="Zhao W."/>
            <person name="Li Z."/>
            <person name="Tong C."/>
        </authorList>
    </citation>
    <scope>NUCLEOTIDE SEQUENCE</scope>
    <source>
        <tissue evidence="1">Leaf</tissue>
    </source>
</reference>
<comment type="caution">
    <text evidence="1">The sequence shown here is derived from an EMBL/GenBank/DDBJ whole genome shotgun (WGS) entry which is preliminary data.</text>
</comment>